<evidence type="ECO:0000256" key="2">
    <source>
        <dbReference type="SAM" id="Phobius"/>
    </source>
</evidence>
<feature type="transmembrane region" description="Helical" evidence="2">
    <location>
        <begin position="51"/>
        <end position="81"/>
    </location>
</feature>
<feature type="transmembrane region" description="Helical" evidence="2">
    <location>
        <begin position="20"/>
        <end position="39"/>
    </location>
</feature>
<keyword evidence="2" id="KW-1133">Transmembrane helix</keyword>
<feature type="domain" description="SecDF P1 head subdomain" evidence="3">
    <location>
        <begin position="231"/>
        <end position="321"/>
    </location>
</feature>
<organism evidence="4 5">
    <name type="scientific">Microbacterium phyllosphaerae</name>
    <dbReference type="NCBI Taxonomy" id="124798"/>
    <lineage>
        <taxon>Bacteria</taxon>
        <taxon>Bacillati</taxon>
        <taxon>Actinomycetota</taxon>
        <taxon>Actinomycetes</taxon>
        <taxon>Micrococcales</taxon>
        <taxon>Microbacteriaceae</taxon>
        <taxon>Microbacterium</taxon>
    </lineage>
</organism>
<dbReference type="InterPro" id="IPR054384">
    <property type="entry name" value="SecDF_P1_head"/>
</dbReference>
<evidence type="ECO:0000256" key="1">
    <source>
        <dbReference type="SAM" id="MobiDB-lite"/>
    </source>
</evidence>
<dbReference type="Gene3D" id="3.30.1360.200">
    <property type="match status" value="1"/>
</dbReference>
<accession>A0ABS4WRQ1</accession>
<evidence type="ECO:0000313" key="4">
    <source>
        <dbReference type="EMBL" id="MBP2378865.1"/>
    </source>
</evidence>
<dbReference type="Proteomes" id="UP000703720">
    <property type="component" value="Unassembled WGS sequence"/>
</dbReference>
<name>A0ABS4WRQ1_9MICO</name>
<feature type="compositionally biased region" description="Low complexity" evidence="1">
    <location>
        <begin position="90"/>
        <end position="105"/>
    </location>
</feature>
<dbReference type="Pfam" id="PF22599">
    <property type="entry name" value="SecDF_P1_head"/>
    <property type="match status" value="1"/>
</dbReference>
<comment type="caution">
    <text evidence="4">The sequence shown here is derived from an EMBL/GenBank/DDBJ whole genome shotgun (WGS) entry which is preliminary data.</text>
</comment>
<sequence length="333" mass="33624">MTDSPYSPSRDTRSSTLSIVALALAIILPLVGFVLGLLARAKSKASGSPTVVANTAVVIGALLSAVWTIAIVLLVGFGGVLSGGPAPRTPDTAAPSESTPPSGSESGDELVIEVTSERELDSATLAAARTALSFYAENAGVEMVDITETNADTLAVTFGADATSTDVDAFARAVSTPAAEGFYAVDAVHPATGGADLGDGSTTPPCDALRFGPMTVEEHVLACDEAMVTQLLLPSSARLVGNAIAEVEVSGDVVAVTLSDAAAEEFAAWTREASDATAPGNQIALVDFIGVISAPTVAEELAGEFQISGATLDAELLAARLQLLSSGVSFTAR</sequence>
<proteinExistence type="predicted"/>
<keyword evidence="2" id="KW-0812">Transmembrane</keyword>
<evidence type="ECO:0000259" key="3">
    <source>
        <dbReference type="Pfam" id="PF22599"/>
    </source>
</evidence>
<reference evidence="4 5" key="1">
    <citation type="submission" date="2021-03" db="EMBL/GenBank/DDBJ databases">
        <title>Sequencing the genomes of 1000 actinobacteria strains.</title>
        <authorList>
            <person name="Klenk H.-P."/>
        </authorList>
    </citation>
    <scope>NUCLEOTIDE SEQUENCE [LARGE SCALE GENOMIC DNA]</scope>
    <source>
        <strain evidence="4 5">DSM 13468</strain>
    </source>
</reference>
<dbReference type="RefSeq" id="WP_210098034.1">
    <property type="nucleotide sequence ID" value="NZ_BAAAIO010000003.1"/>
</dbReference>
<keyword evidence="5" id="KW-1185">Reference proteome</keyword>
<feature type="region of interest" description="Disordered" evidence="1">
    <location>
        <begin position="86"/>
        <end position="109"/>
    </location>
</feature>
<evidence type="ECO:0000313" key="5">
    <source>
        <dbReference type="Proteomes" id="UP000703720"/>
    </source>
</evidence>
<dbReference type="EMBL" id="JAGIOA010000001">
    <property type="protein sequence ID" value="MBP2378865.1"/>
    <property type="molecule type" value="Genomic_DNA"/>
</dbReference>
<gene>
    <name evidence="4" type="ORF">JOF42_002360</name>
</gene>
<protein>
    <recommendedName>
        <fullName evidence="3">SecDF P1 head subdomain domain-containing protein</fullName>
    </recommendedName>
</protein>
<keyword evidence="2" id="KW-0472">Membrane</keyword>